<evidence type="ECO:0000313" key="4">
    <source>
        <dbReference type="Proteomes" id="UP000799423"/>
    </source>
</evidence>
<dbReference type="SUPFAM" id="SSF48619">
    <property type="entry name" value="Phospholipase A2, PLA2"/>
    <property type="match status" value="1"/>
</dbReference>
<feature type="chain" id="PRO_5025397728" description="Secretory phospholipase A2" evidence="2">
    <location>
        <begin position="18"/>
        <end position="188"/>
    </location>
</feature>
<sequence>MLLSNIVVLACTGAVLAKDRDSKNYNKAKDMTEIAKSTDYLVFQISADTFQERRKNHDGAAGLDWSADGCNHAADRPFGWDFKNSCDRHDFAYRNYKKQGRFSSPNKKKIDQNFKKDMIEQCKHENGDKGACRTMARTYYHAVRVFARSLAGRIDTADFVDESDDEDWDEDEEAGAVADEESVKSIES</sequence>
<organism evidence="3 4">
    <name type="scientific">Plenodomus tracheiphilus IPT5</name>
    <dbReference type="NCBI Taxonomy" id="1408161"/>
    <lineage>
        <taxon>Eukaryota</taxon>
        <taxon>Fungi</taxon>
        <taxon>Dikarya</taxon>
        <taxon>Ascomycota</taxon>
        <taxon>Pezizomycotina</taxon>
        <taxon>Dothideomycetes</taxon>
        <taxon>Pleosporomycetidae</taxon>
        <taxon>Pleosporales</taxon>
        <taxon>Pleosporineae</taxon>
        <taxon>Leptosphaeriaceae</taxon>
        <taxon>Plenodomus</taxon>
    </lineage>
</organism>
<dbReference type="InterPro" id="IPR036444">
    <property type="entry name" value="PLipase_A2_dom_sf"/>
</dbReference>
<dbReference type="PANTHER" id="PTHR40787:SF3">
    <property type="entry name" value="PROTEIN TRANSPORT PROTEIN SEC39"/>
    <property type="match status" value="1"/>
</dbReference>
<feature type="region of interest" description="Disordered" evidence="1">
    <location>
        <begin position="161"/>
        <end position="188"/>
    </location>
</feature>
<dbReference type="GO" id="GO:0004623">
    <property type="term" value="F:phospholipase A2 activity"/>
    <property type="evidence" value="ECO:0007669"/>
    <property type="project" value="InterPro"/>
</dbReference>
<dbReference type="EMBL" id="MU006295">
    <property type="protein sequence ID" value="KAF2853484.1"/>
    <property type="molecule type" value="Genomic_DNA"/>
</dbReference>
<dbReference type="PANTHER" id="PTHR40787">
    <property type="entry name" value="SECRETED PROTEIN"/>
    <property type="match status" value="1"/>
</dbReference>
<dbReference type="AlphaFoldDB" id="A0A6A7BDK0"/>
<protein>
    <recommendedName>
        <fullName evidence="5">Secretory phospholipase A2</fullName>
    </recommendedName>
</protein>
<accession>A0A6A7BDK0</accession>
<keyword evidence="2" id="KW-0732">Signal</keyword>
<keyword evidence="4" id="KW-1185">Reference proteome</keyword>
<gene>
    <name evidence="3" type="ORF">T440DRAFT_418611</name>
</gene>
<dbReference type="OrthoDB" id="5120271at2759"/>
<dbReference type="Gene3D" id="1.20.90.10">
    <property type="entry name" value="Phospholipase A2 domain"/>
    <property type="match status" value="1"/>
</dbReference>
<proteinExistence type="predicted"/>
<feature type="compositionally biased region" description="Acidic residues" evidence="1">
    <location>
        <begin position="161"/>
        <end position="180"/>
    </location>
</feature>
<evidence type="ECO:0000256" key="2">
    <source>
        <dbReference type="SAM" id="SignalP"/>
    </source>
</evidence>
<feature type="signal peptide" evidence="2">
    <location>
        <begin position="1"/>
        <end position="17"/>
    </location>
</feature>
<dbReference type="GO" id="GO:0006644">
    <property type="term" value="P:phospholipid metabolic process"/>
    <property type="evidence" value="ECO:0007669"/>
    <property type="project" value="InterPro"/>
</dbReference>
<dbReference type="GO" id="GO:0050482">
    <property type="term" value="P:arachidonate secretion"/>
    <property type="evidence" value="ECO:0007669"/>
    <property type="project" value="InterPro"/>
</dbReference>
<evidence type="ECO:0000313" key="3">
    <source>
        <dbReference type="EMBL" id="KAF2853484.1"/>
    </source>
</evidence>
<evidence type="ECO:0000256" key="1">
    <source>
        <dbReference type="SAM" id="MobiDB-lite"/>
    </source>
</evidence>
<dbReference type="Proteomes" id="UP000799423">
    <property type="component" value="Unassembled WGS sequence"/>
</dbReference>
<dbReference type="Pfam" id="PF09056">
    <property type="entry name" value="Phospholip_A2_3"/>
    <property type="match status" value="1"/>
</dbReference>
<reference evidence="3" key="1">
    <citation type="submission" date="2020-01" db="EMBL/GenBank/DDBJ databases">
        <authorList>
            <consortium name="DOE Joint Genome Institute"/>
            <person name="Haridas S."/>
            <person name="Albert R."/>
            <person name="Binder M."/>
            <person name="Bloem J."/>
            <person name="Labutti K."/>
            <person name="Salamov A."/>
            <person name="Andreopoulos B."/>
            <person name="Baker S.E."/>
            <person name="Barry K."/>
            <person name="Bills G."/>
            <person name="Bluhm B.H."/>
            <person name="Cannon C."/>
            <person name="Castanera R."/>
            <person name="Culley D.E."/>
            <person name="Daum C."/>
            <person name="Ezra D."/>
            <person name="Gonzalez J.B."/>
            <person name="Henrissat B."/>
            <person name="Kuo A."/>
            <person name="Liang C."/>
            <person name="Lipzen A."/>
            <person name="Lutzoni F."/>
            <person name="Magnuson J."/>
            <person name="Mondo S."/>
            <person name="Nolan M."/>
            <person name="Ohm R."/>
            <person name="Pangilinan J."/>
            <person name="Park H.-J."/>
            <person name="Ramirez L."/>
            <person name="Alfaro M."/>
            <person name="Sun H."/>
            <person name="Tritt A."/>
            <person name="Yoshinaga Y."/>
            <person name="Zwiers L.-H."/>
            <person name="Turgeon B.G."/>
            <person name="Goodwin S.B."/>
            <person name="Spatafora J.W."/>
            <person name="Crous P.W."/>
            <person name="Grigoriev I.V."/>
        </authorList>
    </citation>
    <scope>NUCLEOTIDE SEQUENCE</scope>
    <source>
        <strain evidence="3">IPT5</strain>
    </source>
</reference>
<dbReference type="InterPro" id="IPR015141">
    <property type="entry name" value="PLipase_A2_prok/fun"/>
</dbReference>
<name>A0A6A7BDK0_9PLEO</name>
<evidence type="ECO:0008006" key="5">
    <source>
        <dbReference type="Google" id="ProtNLM"/>
    </source>
</evidence>